<evidence type="ECO:0000256" key="2">
    <source>
        <dbReference type="ARBA" id="ARBA00022898"/>
    </source>
</evidence>
<reference evidence="5 6" key="1">
    <citation type="journal article" date="2016" name="Nat. Commun.">
        <title>Thousands of microbial genomes shed light on interconnected biogeochemical processes in an aquifer system.</title>
        <authorList>
            <person name="Anantharaman K."/>
            <person name="Brown C.T."/>
            <person name="Hug L.A."/>
            <person name="Sharon I."/>
            <person name="Castelle C.J."/>
            <person name="Probst A.J."/>
            <person name="Thomas B.C."/>
            <person name="Singh A."/>
            <person name="Wilkins M.J."/>
            <person name="Karaoz U."/>
            <person name="Brodie E.L."/>
            <person name="Williams K.H."/>
            <person name="Hubbard S.S."/>
            <person name="Banfield J.F."/>
        </authorList>
    </citation>
    <scope>NUCLEOTIDE SEQUENCE [LARGE SCALE GENOMIC DNA]</scope>
</reference>
<dbReference type="InterPro" id="IPR022657">
    <property type="entry name" value="De-COase2_CS"/>
</dbReference>
<accession>A0A1F5R325</accession>
<evidence type="ECO:0000256" key="3">
    <source>
        <dbReference type="PIRSR" id="PIRSR600183-50"/>
    </source>
</evidence>
<protein>
    <recommendedName>
        <fullName evidence="4">Orn/DAP/Arg decarboxylase 2 N-terminal domain-containing protein</fullName>
    </recommendedName>
</protein>
<dbReference type="PRINTS" id="PR01179">
    <property type="entry name" value="ODADCRBXLASE"/>
</dbReference>
<feature type="domain" description="Orn/DAP/Arg decarboxylase 2 N-terminal" evidence="4">
    <location>
        <begin position="43"/>
        <end position="288"/>
    </location>
</feature>
<sequence length="402" mass="44073">MFTEEMIKEAVEEHGTPLEIASTQMLAGNMGRAREILARHGWQDNIFYSYKTNPVPQALKVLHQNGAGAEVISERELNLALSLGVSPDRIVFNGIYKSPAALQTAVQKKIKCINIDAPQELDIVNQLSKDVEYKIGLGLRVRPSVGWQGQFGHIIKDGSACAMAEKICANKKLDLKTIHFHLGSSNLSAYRRAVDECLAFIGTINRKLGTDIRALDIGGGFPGKDMRLLTLWEQAWLRFFGRPWPAPVAGPDDGFKIMGEAAGYFHQALAQYGLNDLEMWAEPGRLITGNAQVLAVKVVGLRQSGRKNYAIVDGGRVGAAGPLVGETRKLSVLGNKGKCQYKVYDIIGPTCMPWDRLFAGAKLPELEIGDMICIEGAGAYFVPMETEFSFARPKLIVINQVT</sequence>
<dbReference type="GO" id="GO:0008836">
    <property type="term" value="F:diaminopimelate decarboxylase activity"/>
    <property type="evidence" value="ECO:0007669"/>
    <property type="project" value="TreeGrafter"/>
</dbReference>
<dbReference type="GO" id="GO:0009089">
    <property type="term" value="P:lysine biosynthetic process via diaminopimelate"/>
    <property type="evidence" value="ECO:0007669"/>
    <property type="project" value="TreeGrafter"/>
</dbReference>
<organism evidence="5 6">
    <name type="scientific">Candidatus Edwardsbacteria bacterium GWF2_54_11</name>
    <dbReference type="NCBI Taxonomy" id="1817851"/>
    <lineage>
        <taxon>Bacteria</taxon>
        <taxon>Candidatus Edwardsiibacteriota</taxon>
    </lineage>
</organism>
<dbReference type="InterPro" id="IPR009006">
    <property type="entry name" value="Ala_racemase/Decarboxylase_C"/>
</dbReference>
<dbReference type="Gene3D" id="2.40.37.10">
    <property type="entry name" value="Lyase, Ornithine Decarboxylase, Chain A, domain 1"/>
    <property type="match status" value="1"/>
</dbReference>
<keyword evidence="2 3" id="KW-0663">Pyridoxal phosphate</keyword>
<evidence type="ECO:0000313" key="5">
    <source>
        <dbReference type="EMBL" id="OGF08865.1"/>
    </source>
</evidence>
<dbReference type="Proteomes" id="UP000177230">
    <property type="component" value="Unassembled WGS sequence"/>
</dbReference>
<evidence type="ECO:0000256" key="1">
    <source>
        <dbReference type="ARBA" id="ARBA00001933"/>
    </source>
</evidence>
<name>A0A1F5R325_9BACT</name>
<evidence type="ECO:0000313" key="6">
    <source>
        <dbReference type="Proteomes" id="UP000177230"/>
    </source>
</evidence>
<dbReference type="InterPro" id="IPR000183">
    <property type="entry name" value="Orn/DAP/Arg_de-COase"/>
</dbReference>
<dbReference type="SUPFAM" id="SSF51419">
    <property type="entry name" value="PLP-binding barrel"/>
    <property type="match status" value="1"/>
</dbReference>
<comment type="cofactor">
    <cofactor evidence="1 3">
        <name>pyridoxal 5'-phosphate</name>
        <dbReference type="ChEBI" id="CHEBI:597326"/>
    </cofactor>
</comment>
<dbReference type="Pfam" id="PF02784">
    <property type="entry name" value="Orn_Arg_deC_N"/>
    <property type="match status" value="1"/>
</dbReference>
<dbReference type="PANTHER" id="PTHR43727:SF2">
    <property type="entry name" value="GROUP IV DECARBOXYLASE"/>
    <property type="match status" value="1"/>
</dbReference>
<dbReference type="SUPFAM" id="SSF50621">
    <property type="entry name" value="Alanine racemase C-terminal domain-like"/>
    <property type="match status" value="1"/>
</dbReference>
<dbReference type="InterPro" id="IPR022644">
    <property type="entry name" value="De-COase2_N"/>
</dbReference>
<evidence type="ECO:0000259" key="4">
    <source>
        <dbReference type="Pfam" id="PF02784"/>
    </source>
</evidence>
<dbReference type="Gene3D" id="3.20.20.10">
    <property type="entry name" value="Alanine racemase"/>
    <property type="match status" value="1"/>
</dbReference>
<dbReference type="AlphaFoldDB" id="A0A1F5R325"/>
<dbReference type="PROSITE" id="PS00879">
    <property type="entry name" value="ODR_DC_2_2"/>
    <property type="match status" value="1"/>
</dbReference>
<feature type="active site" description="Proton donor" evidence="3">
    <location>
        <position position="351"/>
    </location>
</feature>
<dbReference type="EMBL" id="MFFM01000046">
    <property type="protein sequence ID" value="OGF08865.1"/>
    <property type="molecule type" value="Genomic_DNA"/>
</dbReference>
<proteinExistence type="predicted"/>
<dbReference type="PANTHER" id="PTHR43727">
    <property type="entry name" value="DIAMINOPIMELATE DECARBOXYLASE"/>
    <property type="match status" value="1"/>
</dbReference>
<comment type="caution">
    <text evidence="5">The sequence shown here is derived from an EMBL/GenBank/DDBJ whole genome shotgun (WGS) entry which is preliminary data.</text>
</comment>
<dbReference type="InterPro" id="IPR029066">
    <property type="entry name" value="PLP-binding_barrel"/>
</dbReference>
<gene>
    <name evidence="5" type="ORF">A2024_01155</name>
</gene>
<feature type="modified residue" description="N6-(pyridoxal phosphate)lysine" evidence="3">
    <location>
        <position position="51"/>
    </location>
</feature>